<comment type="caution">
    <text evidence="1">The sequence shown here is derived from an EMBL/GenBank/DDBJ whole genome shotgun (WGS) entry which is preliminary data.</text>
</comment>
<organism evidence="1 2">
    <name type="scientific">Cercopithifilaria johnstoni</name>
    <dbReference type="NCBI Taxonomy" id="2874296"/>
    <lineage>
        <taxon>Eukaryota</taxon>
        <taxon>Metazoa</taxon>
        <taxon>Ecdysozoa</taxon>
        <taxon>Nematoda</taxon>
        <taxon>Chromadorea</taxon>
        <taxon>Rhabditida</taxon>
        <taxon>Spirurina</taxon>
        <taxon>Spiruromorpha</taxon>
        <taxon>Filarioidea</taxon>
        <taxon>Onchocercidae</taxon>
        <taxon>Cercopithifilaria</taxon>
    </lineage>
</organism>
<reference evidence="1" key="1">
    <citation type="submission" date="2021-09" db="EMBL/GenBank/DDBJ databases">
        <authorList>
            <consortium name="Pathogen Informatics"/>
        </authorList>
    </citation>
    <scope>NUCLEOTIDE SEQUENCE</scope>
</reference>
<name>A0A8J2M984_9BILA</name>
<evidence type="ECO:0000313" key="1">
    <source>
        <dbReference type="EMBL" id="CAG9537433.1"/>
    </source>
</evidence>
<dbReference type="EMBL" id="CAKAEH010001546">
    <property type="protein sequence ID" value="CAG9537433.1"/>
    <property type="molecule type" value="Genomic_DNA"/>
</dbReference>
<gene>
    <name evidence="1" type="ORF">CJOHNSTONI_LOCUS7248</name>
</gene>
<sequence>MLPYMLASIICQSILSNVFSQEYICPDNMMYLDLKPCDPNDRNQCPKNFACRRSRLSRYGAITNEIIHLCCEANNMTIGSWFEELELSPQIFPQFPSSALDYVNISNFDAKYLSPIIHLGDEIQVLNFPNYITANIRAFKFQSITPTVGGYLHVVSFIDITKRPSALFIDYDLPSTGSASVNIENITDSKHHFFGYISNGTVSQQDTYRQQYVVIVYKTEIPLSDHVNVTVDVMRFIDHISYFISNSATGYALGKPIAGLFFYVDYVKTNIISDTTKTSTNATIFSASF</sequence>
<dbReference type="AlphaFoldDB" id="A0A8J2M984"/>
<accession>A0A8J2M984</accession>
<evidence type="ECO:0000313" key="2">
    <source>
        <dbReference type="Proteomes" id="UP000746747"/>
    </source>
</evidence>
<protein>
    <submittedName>
        <fullName evidence="1">Uncharacterized protein</fullName>
    </submittedName>
</protein>
<proteinExistence type="predicted"/>
<keyword evidence="2" id="KW-1185">Reference proteome</keyword>
<dbReference type="OrthoDB" id="5805447at2759"/>
<dbReference type="Proteomes" id="UP000746747">
    <property type="component" value="Unassembled WGS sequence"/>
</dbReference>